<sequence>FTNNMSYQVYNLPRFLGIDYKRNTSLAWHNGDNTPRKTAIKDRILKAIRQPIFYFIATSKKTSTGDTQKFKRLAINVKDYRAKGINLKDNLAIHATVKVIEKTLKTKYNERCDKKIIATTVKTNFNDRDIPDELVFDLPV</sequence>
<dbReference type="EMBL" id="CAJOBA010055408">
    <property type="protein sequence ID" value="CAF4283314.1"/>
    <property type="molecule type" value="Genomic_DNA"/>
</dbReference>
<gene>
    <name evidence="1" type="ORF">TMI583_LOCUS37664</name>
</gene>
<dbReference type="Proteomes" id="UP000682733">
    <property type="component" value="Unassembled WGS sequence"/>
</dbReference>
<protein>
    <submittedName>
        <fullName evidence="1">Uncharacterized protein</fullName>
    </submittedName>
</protein>
<dbReference type="AlphaFoldDB" id="A0A8S2TD04"/>
<name>A0A8S2TD04_9BILA</name>
<reference evidence="1" key="1">
    <citation type="submission" date="2021-02" db="EMBL/GenBank/DDBJ databases">
        <authorList>
            <person name="Nowell W R."/>
        </authorList>
    </citation>
    <scope>NUCLEOTIDE SEQUENCE</scope>
</reference>
<feature type="non-terminal residue" evidence="1">
    <location>
        <position position="1"/>
    </location>
</feature>
<proteinExistence type="predicted"/>
<evidence type="ECO:0000313" key="2">
    <source>
        <dbReference type="Proteomes" id="UP000682733"/>
    </source>
</evidence>
<evidence type="ECO:0000313" key="1">
    <source>
        <dbReference type="EMBL" id="CAF4283314.1"/>
    </source>
</evidence>
<comment type="caution">
    <text evidence="1">The sequence shown here is derived from an EMBL/GenBank/DDBJ whole genome shotgun (WGS) entry which is preliminary data.</text>
</comment>
<organism evidence="1 2">
    <name type="scientific">Didymodactylos carnosus</name>
    <dbReference type="NCBI Taxonomy" id="1234261"/>
    <lineage>
        <taxon>Eukaryota</taxon>
        <taxon>Metazoa</taxon>
        <taxon>Spiralia</taxon>
        <taxon>Gnathifera</taxon>
        <taxon>Rotifera</taxon>
        <taxon>Eurotatoria</taxon>
        <taxon>Bdelloidea</taxon>
        <taxon>Philodinida</taxon>
        <taxon>Philodinidae</taxon>
        <taxon>Didymodactylos</taxon>
    </lineage>
</organism>
<accession>A0A8S2TD04</accession>